<dbReference type="InterPro" id="IPR055170">
    <property type="entry name" value="GFO_IDH_MocA-like_dom"/>
</dbReference>
<dbReference type="PANTHER" id="PTHR46368">
    <property type="match status" value="1"/>
</dbReference>
<dbReference type="Gene3D" id="3.30.360.10">
    <property type="entry name" value="Dihydrodipicolinate Reductase, domain 2"/>
    <property type="match status" value="1"/>
</dbReference>
<proteinExistence type="inferred from homology"/>
<feature type="domain" description="GFO/IDH/MocA-like oxidoreductase" evidence="3">
    <location>
        <begin position="178"/>
        <end position="301"/>
    </location>
</feature>
<keyword evidence="5" id="KW-1185">Reference proteome</keyword>
<evidence type="ECO:0008006" key="6">
    <source>
        <dbReference type="Google" id="ProtNLM"/>
    </source>
</evidence>
<feature type="domain" description="Gfo/Idh/MocA-like oxidoreductase N-terminal" evidence="2">
    <location>
        <begin position="41"/>
        <end position="164"/>
    </location>
</feature>
<dbReference type="AlphaFoldDB" id="A0A7J6G020"/>
<dbReference type="Pfam" id="PF01408">
    <property type="entry name" value="GFO_IDH_MocA"/>
    <property type="match status" value="1"/>
</dbReference>
<evidence type="ECO:0000259" key="2">
    <source>
        <dbReference type="Pfam" id="PF01408"/>
    </source>
</evidence>
<evidence type="ECO:0000256" key="1">
    <source>
        <dbReference type="ARBA" id="ARBA00010928"/>
    </source>
</evidence>
<evidence type="ECO:0000313" key="5">
    <source>
        <dbReference type="Proteomes" id="UP000583929"/>
    </source>
</evidence>
<dbReference type="Proteomes" id="UP000583929">
    <property type="component" value="Unassembled WGS sequence"/>
</dbReference>
<dbReference type="InterPro" id="IPR000683">
    <property type="entry name" value="Gfo/Idh/MocA-like_OxRdtase_N"/>
</dbReference>
<accession>A0A7J6G020</accession>
<sequence length="400" mass="43888">MAANESTHHFITLLPNTIHSLTHSIALMADHQALLSSNNPIRFGIIGCADIARKLARAMSLAPGVTLYAIGSRSIDKAEKFASLIGVSGTDHEIIKLYGSYDQVLEDPCVDAVYLPLPTSLHIQWAVKAANKKKHVLLEKPAALNVAELDQILEACRSNGVQFMDGTMWLHHPRTIKMKDLISHSNKTFGQINFIYSTSTMSVSPEFSESNIRVKPDLDGLGALGDLGWYCIGALLWAKDYQLPTTVQAQDVTTNCTGVILSFTAAFHWDISSNNTAATIHCSFFSNTSMDLTISGSNATIHTNDFIIPYQEDSASFELSCGAMFVDLHIGWNAVPEEVSVDCELPQEALMVEEFSRLVRGVVYDGVQPNCKWPEISRKTQLVLDGVKRSIDSGCKLVQL</sequence>
<dbReference type="SUPFAM" id="SSF55347">
    <property type="entry name" value="Glyceraldehyde-3-phosphate dehydrogenase-like, C-terminal domain"/>
    <property type="match status" value="1"/>
</dbReference>
<dbReference type="InterPro" id="IPR036291">
    <property type="entry name" value="NAD(P)-bd_dom_sf"/>
</dbReference>
<gene>
    <name evidence="4" type="ORF">G4B88_000029</name>
</gene>
<dbReference type="EMBL" id="JAATIQ010000154">
    <property type="protein sequence ID" value="KAF4376341.1"/>
    <property type="molecule type" value="Genomic_DNA"/>
</dbReference>
<dbReference type="Gene3D" id="3.40.50.720">
    <property type="entry name" value="NAD(P)-binding Rossmann-like Domain"/>
    <property type="match status" value="1"/>
</dbReference>
<dbReference type="GO" id="GO:0000166">
    <property type="term" value="F:nucleotide binding"/>
    <property type="evidence" value="ECO:0007669"/>
    <property type="project" value="InterPro"/>
</dbReference>
<reference evidence="4 5" key="1">
    <citation type="journal article" date="2020" name="bioRxiv">
        <title>Sequence and annotation of 42 cannabis genomes reveals extensive copy number variation in cannabinoid synthesis and pathogen resistance genes.</title>
        <authorList>
            <person name="Mckernan K.J."/>
            <person name="Helbert Y."/>
            <person name="Kane L.T."/>
            <person name="Ebling H."/>
            <person name="Zhang L."/>
            <person name="Liu B."/>
            <person name="Eaton Z."/>
            <person name="Mclaughlin S."/>
            <person name="Kingan S."/>
            <person name="Baybayan P."/>
            <person name="Concepcion G."/>
            <person name="Jordan M."/>
            <person name="Riva A."/>
            <person name="Barbazuk W."/>
            <person name="Harkins T."/>
        </authorList>
    </citation>
    <scope>NUCLEOTIDE SEQUENCE [LARGE SCALE GENOMIC DNA]</scope>
    <source>
        <strain evidence="5">cv. Jamaican Lion 4</strain>
        <tissue evidence="4">Leaf</tissue>
    </source>
</reference>
<dbReference type="PANTHER" id="PTHR46368:SF5">
    <property type="entry name" value="NAD(P)-BINDING ROSSMANN-FOLD SUPERFAMILY PROTEIN"/>
    <property type="match status" value="1"/>
</dbReference>
<evidence type="ECO:0000313" key="4">
    <source>
        <dbReference type="EMBL" id="KAF4376341.1"/>
    </source>
</evidence>
<comment type="similarity">
    <text evidence="1">Belongs to the Gfo/Idh/MocA family.</text>
</comment>
<comment type="caution">
    <text evidence="4">The sequence shown here is derived from an EMBL/GenBank/DDBJ whole genome shotgun (WGS) entry which is preliminary data.</text>
</comment>
<organism evidence="4 5">
    <name type="scientific">Cannabis sativa</name>
    <name type="common">Hemp</name>
    <name type="synonym">Marijuana</name>
    <dbReference type="NCBI Taxonomy" id="3483"/>
    <lineage>
        <taxon>Eukaryota</taxon>
        <taxon>Viridiplantae</taxon>
        <taxon>Streptophyta</taxon>
        <taxon>Embryophyta</taxon>
        <taxon>Tracheophyta</taxon>
        <taxon>Spermatophyta</taxon>
        <taxon>Magnoliopsida</taxon>
        <taxon>eudicotyledons</taxon>
        <taxon>Gunneridae</taxon>
        <taxon>Pentapetalae</taxon>
        <taxon>rosids</taxon>
        <taxon>fabids</taxon>
        <taxon>Rosales</taxon>
        <taxon>Cannabaceae</taxon>
        <taxon>Cannabis</taxon>
    </lineage>
</organism>
<evidence type="ECO:0000259" key="3">
    <source>
        <dbReference type="Pfam" id="PF22725"/>
    </source>
</evidence>
<dbReference type="Pfam" id="PF22725">
    <property type="entry name" value="GFO_IDH_MocA_C3"/>
    <property type="match status" value="1"/>
</dbReference>
<protein>
    <recommendedName>
        <fullName evidence="6">Oxidoreductase</fullName>
    </recommendedName>
</protein>
<name>A0A7J6G020_CANSA</name>
<dbReference type="SUPFAM" id="SSF51735">
    <property type="entry name" value="NAD(P)-binding Rossmann-fold domains"/>
    <property type="match status" value="1"/>
</dbReference>